<protein>
    <submittedName>
        <fullName evidence="5">Sulfurtransferase DsrE</fullName>
        <ecNumber evidence="5">2.8.1.-</ecNumber>
    </submittedName>
</protein>
<dbReference type="SUPFAM" id="SSF75169">
    <property type="entry name" value="DsrEFH-like"/>
    <property type="match status" value="1"/>
</dbReference>
<evidence type="ECO:0000256" key="2">
    <source>
        <dbReference type="ARBA" id="ARBA00007067"/>
    </source>
</evidence>
<sequence>MDFAIQVNDGPGASCAAHAYQFIKAAVEEGHRVVRVFFYHEGIYHGFVAADREAGEDLAIPTWSELAQRHGIDLVICGSAAARRGMRPPHCVPNPGFRVGGLGQWMEACLGAERVLVFGG</sequence>
<evidence type="ECO:0000256" key="4">
    <source>
        <dbReference type="ARBA" id="ARBA00022679"/>
    </source>
</evidence>
<dbReference type="InterPro" id="IPR003787">
    <property type="entry name" value="Sulphur_relay_DsrE/F-like"/>
</dbReference>
<dbReference type="Proteomes" id="UP001497493">
    <property type="component" value="Chromosome"/>
</dbReference>
<proteinExistence type="inferred from homology"/>
<evidence type="ECO:0000313" key="5">
    <source>
        <dbReference type="EMBL" id="CAL1241426.1"/>
    </source>
</evidence>
<dbReference type="GO" id="GO:0016740">
    <property type="term" value="F:transferase activity"/>
    <property type="evidence" value="ECO:0007669"/>
    <property type="project" value="UniProtKB-KW"/>
</dbReference>
<accession>A0ABM9NLB5</accession>
<keyword evidence="4 5" id="KW-0808">Transferase</keyword>
<name>A0ABM9NLB5_9GAMM</name>
<dbReference type="NCBIfam" id="TIGR03012">
    <property type="entry name" value="sulf_tusD_dsrE"/>
    <property type="match status" value="1"/>
</dbReference>
<evidence type="ECO:0000256" key="1">
    <source>
        <dbReference type="ARBA" id="ARBA00004496"/>
    </source>
</evidence>
<comment type="subcellular location">
    <subcellularLocation>
        <location evidence="1">Cytoplasm</location>
    </subcellularLocation>
</comment>
<organism evidence="5 6">
    <name type="scientific">Candidatus Methylocalor cossyra</name>
    <dbReference type="NCBI Taxonomy" id="3108543"/>
    <lineage>
        <taxon>Bacteria</taxon>
        <taxon>Pseudomonadati</taxon>
        <taxon>Pseudomonadota</taxon>
        <taxon>Gammaproteobacteria</taxon>
        <taxon>Methylococcales</taxon>
        <taxon>Methylococcaceae</taxon>
        <taxon>Candidatus Methylocalor</taxon>
    </lineage>
</organism>
<dbReference type="EC" id="2.8.1.-" evidence="5"/>
<dbReference type="PANTHER" id="PTHR34874">
    <property type="entry name" value="PROTEIN YCHN"/>
    <property type="match status" value="1"/>
</dbReference>
<keyword evidence="6" id="KW-1185">Reference proteome</keyword>
<dbReference type="InterPro" id="IPR017463">
    <property type="entry name" value="Sulphur_relay_TusD/DsrE"/>
</dbReference>
<dbReference type="Gene3D" id="3.40.1260.10">
    <property type="entry name" value="DsrEFH-like"/>
    <property type="match status" value="1"/>
</dbReference>
<gene>
    <name evidence="5" type="primary">dsrE</name>
    <name evidence="5" type="ORF">MECH1_V1_2650</name>
</gene>
<dbReference type="PANTHER" id="PTHR34874:SF3">
    <property type="entry name" value="SULFURTRANSFERASE TUSD"/>
    <property type="match status" value="1"/>
</dbReference>
<reference evidence="5 6" key="1">
    <citation type="submission" date="2024-04" db="EMBL/GenBank/DDBJ databases">
        <authorList>
            <person name="Cremers G."/>
        </authorList>
    </citation>
    <scope>NUCLEOTIDE SEQUENCE [LARGE SCALE GENOMIC DNA]</scope>
    <source>
        <strain evidence="5">MeCH1-AG</strain>
    </source>
</reference>
<comment type="similarity">
    <text evidence="2">Belongs to the DsrE/TusD family.</text>
</comment>
<evidence type="ECO:0000313" key="6">
    <source>
        <dbReference type="Proteomes" id="UP001497493"/>
    </source>
</evidence>
<dbReference type="InterPro" id="IPR027396">
    <property type="entry name" value="DsrEFH-like"/>
</dbReference>
<keyword evidence="3" id="KW-0963">Cytoplasm</keyword>
<evidence type="ECO:0000256" key="3">
    <source>
        <dbReference type="ARBA" id="ARBA00022490"/>
    </source>
</evidence>
<dbReference type="RefSeq" id="WP_348757946.1">
    <property type="nucleotide sequence ID" value="NZ_OZ026884.1"/>
</dbReference>
<dbReference type="Pfam" id="PF02635">
    <property type="entry name" value="DsrE"/>
    <property type="match status" value="1"/>
</dbReference>
<dbReference type="EMBL" id="OZ026884">
    <property type="protein sequence ID" value="CAL1241426.1"/>
    <property type="molecule type" value="Genomic_DNA"/>
</dbReference>